<proteinExistence type="predicted"/>
<accession>A0A4Z1NZA8</accession>
<dbReference type="EMBL" id="SNSC02000009">
    <property type="protein sequence ID" value="TID21462.1"/>
    <property type="molecule type" value="Genomic_DNA"/>
</dbReference>
<reference evidence="2 3" key="1">
    <citation type="submission" date="2019-04" db="EMBL/GenBank/DDBJ databases">
        <title>High contiguity whole genome sequence and gene annotation resource for two Venturia nashicola isolates.</title>
        <authorList>
            <person name="Prokchorchik M."/>
            <person name="Won K."/>
            <person name="Lee Y."/>
            <person name="Choi E.D."/>
            <person name="Segonzac C."/>
            <person name="Sohn K.H."/>
        </authorList>
    </citation>
    <scope>NUCLEOTIDE SEQUENCE [LARGE SCALE GENOMIC DNA]</scope>
    <source>
        <strain evidence="2 3">PRI2</strain>
    </source>
</reference>
<keyword evidence="3" id="KW-1185">Reference proteome</keyword>
<feature type="compositionally biased region" description="Polar residues" evidence="1">
    <location>
        <begin position="40"/>
        <end position="53"/>
    </location>
</feature>
<evidence type="ECO:0000313" key="2">
    <source>
        <dbReference type="EMBL" id="TID21462.1"/>
    </source>
</evidence>
<comment type="caution">
    <text evidence="2">The sequence shown here is derived from an EMBL/GenBank/DDBJ whole genome shotgun (WGS) entry which is preliminary data.</text>
</comment>
<name>A0A4Z1NZA8_9PEZI</name>
<protein>
    <submittedName>
        <fullName evidence="2">Uncharacterized protein</fullName>
    </submittedName>
</protein>
<dbReference type="OrthoDB" id="3846099at2759"/>
<sequence>MSLPTPTPSHGSAYSSVPPAFYHRGSHFQQFIAQRKEDSITSYSPTECQSANFNPRKRASSASDSLQYLEQRPPKRSCPDPPLHITIPDRRPFLRVDSGFHSASPASLASPIKLLPVAPPSPKFWTRPVVKPINAAIPISQIRSRSPEDEELYQAIRGSYSLPDVTILSLAIDICQRFSTLDQKLWEWYHRELKPQMGPEHQGIFNVDAKWILVHTTRPVINEWLLDGLYNYEEREWVSFGRQEMESWLGPSVRTSPFFRSLILTLWRSHRAHRSIHKRQAWQKEEADLISQTYISTFTNHITHIRTWISQALAENCQLPVSEMMPDLSVYINEIVATCTKTPPLTAYETRSNGLLALTKIANAIVDAEGEVGDMIRNTLLPAIDIVEGMLWIVNCMSAQERAWVVEGNFGMAYFHELFSLMGKTKGLGECKAFDGLWVVVKHIEGLRELERSPIPL</sequence>
<feature type="region of interest" description="Disordered" evidence="1">
    <location>
        <begin position="39"/>
        <end position="82"/>
    </location>
</feature>
<evidence type="ECO:0000313" key="3">
    <source>
        <dbReference type="Proteomes" id="UP000298493"/>
    </source>
</evidence>
<dbReference type="Proteomes" id="UP000298493">
    <property type="component" value="Unassembled WGS sequence"/>
</dbReference>
<evidence type="ECO:0000256" key="1">
    <source>
        <dbReference type="SAM" id="MobiDB-lite"/>
    </source>
</evidence>
<organism evidence="2 3">
    <name type="scientific">Venturia nashicola</name>
    <dbReference type="NCBI Taxonomy" id="86259"/>
    <lineage>
        <taxon>Eukaryota</taxon>
        <taxon>Fungi</taxon>
        <taxon>Dikarya</taxon>
        <taxon>Ascomycota</taxon>
        <taxon>Pezizomycotina</taxon>
        <taxon>Dothideomycetes</taxon>
        <taxon>Pleosporomycetidae</taxon>
        <taxon>Venturiales</taxon>
        <taxon>Venturiaceae</taxon>
        <taxon>Venturia</taxon>
    </lineage>
</organism>
<gene>
    <name evidence="2" type="ORF">E6O75_ATG04857</name>
</gene>
<dbReference type="AlphaFoldDB" id="A0A4Z1NZA8"/>